<organism evidence="1 2">
    <name type="scientific">Rotaria socialis</name>
    <dbReference type="NCBI Taxonomy" id="392032"/>
    <lineage>
        <taxon>Eukaryota</taxon>
        <taxon>Metazoa</taxon>
        <taxon>Spiralia</taxon>
        <taxon>Gnathifera</taxon>
        <taxon>Rotifera</taxon>
        <taxon>Eurotatoria</taxon>
        <taxon>Bdelloidea</taxon>
        <taxon>Philodinida</taxon>
        <taxon>Philodinidae</taxon>
        <taxon>Rotaria</taxon>
    </lineage>
</organism>
<accession>A0A818I6C3</accession>
<name>A0A818I6C3_9BILA</name>
<reference evidence="1" key="1">
    <citation type="submission" date="2021-02" db="EMBL/GenBank/DDBJ databases">
        <authorList>
            <person name="Nowell W R."/>
        </authorList>
    </citation>
    <scope>NUCLEOTIDE SEQUENCE</scope>
</reference>
<evidence type="ECO:0000313" key="2">
    <source>
        <dbReference type="Proteomes" id="UP000663865"/>
    </source>
</evidence>
<dbReference type="Proteomes" id="UP000663865">
    <property type="component" value="Unassembled WGS sequence"/>
</dbReference>
<gene>
    <name evidence="1" type="ORF">KIK155_LOCUS16820</name>
</gene>
<sequence>MNSLFKDNPLSMTLSFWNIDKSLNSENDSIRMPVGQKQFYSLVCDHFHIDQSTNKFQVIKVVQENDDNNKAMYVVHTLVHPPHGETVTKELMSNRVDNYSSDTLIGKLKSKFQNSIRSITLGHFGTEMMNPKWNRVYASASGKPGGTFWSGAIDRGGKPYYCPKGWKRYALKVTDNEAEFDQRWSSWHIAYHGTKGTIAAAILESSLKVSTSGCYLKRPSVYVSPSIEYSAHPRYSSIWQKSGITSKYCQLVFQCRVNPRLVTKDNAHKETLYHGQKLIDANFTNEELEWLIPGSNSKDEYITQDIVCYGIMIRVSDVHPSNLPSSHWWGPK</sequence>
<dbReference type="PANTHER" id="PTHR36649">
    <property type="entry name" value="UBIQUITIN-LIKE DOMAIN-CONTAINING PROTEIN"/>
    <property type="match status" value="1"/>
</dbReference>
<dbReference type="PANTHER" id="PTHR36649:SF29">
    <property type="entry name" value="PARP CATALYTIC DOMAIN-CONTAINING PROTEIN-RELATED"/>
    <property type="match status" value="1"/>
</dbReference>
<protein>
    <submittedName>
        <fullName evidence="1">Uncharacterized protein</fullName>
    </submittedName>
</protein>
<comment type="caution">
    <text evidence="1">The sequence shown here is derived from an EMBL/GenBank/DDBJ whole genome shotgun (WGS) entry which is preliminary data.</text>
</comment>
<dbReference type="EMBL" id="CAJNYV010002980">
    <property type="protein sequence ID" value="CAF3519225.1"/>
    <property type="molecule type" value="Genomic_DNA"/>
</dbReference>
<proteinExistence type="predicted"/>
<evidence type="ECO:0000313" key="1">
    <source>
        <dbReference type="EMBL" id="CAF3519225.1"/>
    </source>
</evidence>
<dbReference type="AlphaFoldDB" id="A0A818I6C3"/>